<reference evidence="2" key="2">
    <citation type="submission" date="2023-06" db="EMBL/GenBank/DDBJ databases">
        <authorList>
            <consortium name="Lawrence Berkeley National Laboratory"/>
            <person name="Haridas S."/>
            <person name="Hensen N."/>
            <person name="Bonometti L."/>
            <person name="Westerberg I."/>
            <person name="Brannstrom I.O."/>
            <person name="Guillou S."/>
            <person name="Cros-Aarteil S."/>
            <person name="Calhoun S."/>
            <person name="Kuo A."/>
            <person name="Mondo S."/>
            <person name="Pangilinan J."/>
            <person name="Riley R."/>
            <person name="Labutti K."/>
            <person name="Andreopoulos B."/>
            <person name="Lipzen A."/>
            <person name="Chen C."/>
            <person name="Yanf M."/>
            <person name="Daum C."/>
            <person name="Ng V."/>
            <person name="Clum A."/>
            <person name="Steindorff A."/>
            <person name="Ohm R."/>
            <person name="Martin F."/>
            <person name="Silar P."/>
            <person name="Natvig D."/>
            <person name="Lalanne C."/>
            <person name="Gautier V."/>
            <person name="Ament-Velasquez S.L."/>
            <person name="Kruys A."/>
            <person name="Hutchinson M.I."/>
            <person name="Powell A.J."/>
            <person name="Barry K."/>
            <person name="Miller A.N."/>
            <person name="Grigoriev I.V."/>
            <person name="Debuchy R."/>
            <person name="Gladieux P."/>
            <person name="Thoren M.H."/>
            <person name="Johannesson H."/>
        </authorList>
    </citation>
    <scope>NUCLEOTIDE SEQUENCE</scope>
    <source>
        <strain evidence="2">SMH4131-1</strain>
    </source>
</reference>
<dbReference type="Gene3D" id="1.25.40.20">
    <property type="entry name" value="Ankyrin repeat-containing domain"/>
    <property type="match status" value="1"/>
</dbReference>
<evidence type="ECO:0000256" key="1">
    <source>
        <dbReference type="SAM" id="MobiDB-lite"/>
    </source>
</evidence>
<name>A0AAE0MI81_9PEZI</name>
<dbReference type="SMART" id="SM00248">
    <property type="entry name" value="ANK"/>
    <property type="match status" value="4"/>
</dbReference>
<accession>A0AAE0MI81</accession>
<sequence length="447" mass="50745">MPSIYSLSTELVWMVTNGLDSARGKSAFARTCKRFLEATNNRLYRFNRDQQASSAVFWAVQKDERLPTLQFLHGMGFDIRGTAGCFSFVPAQRPELLGKSEKFNWEFSPLDLAVFSGQLQTTAWLLDHGVPLVNSPDGGAHNLCYCRDEPMSPFSRRYDLSPVDTRRHFPRWCPVHLALCGPNYNPEIVKLLCDTGALFRVDHGRIRKAINTAAANNRTEALKYLLRLANWINSDHTAVVIPRPTSILSPYSVWHYAASNMEDFSALRLLLSLRESPAWPDEYFIPPLAYAMQNGYFGAALILAEHEKTATSLVKESMGSAPPLNTLPGRHSYFIHPHDINQRMGGFFPRLPTDSADCPRQKALWYSQKRAFYMRMIRMVQREDIDNSWLLFAKTAMETLGHIVSVDGCYPHWYKGSDPAKQSHYSSGPPKSKEYSLSTYRARKSTS</sequence>
<proteinExistence type="predicted"/>
<evidence type="ECO:0000313" key="2">
    <source>
        <dbReference type="EMBL" id="KAK3332613.1"/>
    </source>
</evidence>
<reference evidence="2" key="1">
    <citation type="journal article" date="2023" name="Mol. Phylogenet. Evol.">
        <title>Genome-scale phylogeny and comparative genomics of the fungal order Sordariales.</title>
        <authorList>
            <person name="Hensen N."/>
            <person name="Bonometti L."/>
            <person name="Westerberg I."/>
            <person name="Brannstrom I.O."/>
            <person name="Guillou S."/>
            <person name="Cros-Aarteil S."/>
            <person name="Calhoun S."/>
            <person name="Haridas S."/>
            <person name="Kuo A."/>
            <person name="Mondo S."/>
            <person name="Pangilinan J."/>
            <person name="Riley R."/>
            <person name="LaButti K."/>
            <person name="Andreopoulos B."/>
            <person name="Lipzen A."/>
            <person name="Chen C."/>
            <person name="Yan M."/>
            <person name="Daum C."/>
            <person name="Ng V."/>
            <person name="Clum A."/>
            <person name="Steindorff A."/>
            <person name="Ohm R.A."/>
            <person name="Martin F."/>
            <person name="Silar P."/>
            <person name="Natvig D.O."/>
            <person name="Lalanne C."/>
            <person name="Gautier V."/>
            <person name="Ament-Velasquez S.L."/>
            <person name="Kruys A."/>
            <person name="Hutchinson M.I."/>
            <person name="Powell A.J."/>
            <person name="Barry K."/>
            <person name="Miller A.N."/>
            <person name="Grigoriev I.V."/>
            <person name="Debuchy R."/>
            <person name="Gladieux P."/>
            <person name="Hiltunen Thoren M."/>
            <person name="Johannesson H."/>
        </authorList>
    </citation>
    <scope>NUCLEOTIDE SEQUENCE</scope>
    <source>
        <strain evidence="2">SMH4131-1</strain>
    </source>
</reference>
<dbReference type="EMBL" id="JAUEPO010000002">
    <property type="protein sequence ID" value="KAK3332613.1"/>
    <property type="molecule type" value="Genomic_DNA"/>
</dbReference>
<keyword evidence="3" id="KW-1185">Reference proteome</keyword>
<organism evidence="2 3">
    <name type="scientific">Cercophora scortea</name>
    <dbReference type="NCBI Taxonomy" id="314031"/>
    <lineage>
        <taxon>Eukaryota</taxon>
        <taxon>Fungi</taxon>
        <taxon>Dikarya</taxon>
        <taxon>Ascomycota</taxon>
        <taxon>Pezizomycotina</taxon>
        <taxon>Sordariomycetes</taxon>
        <taxon>Sordariomycetidae</taxon>
        <taxon>Sordariales</taxon>
        <taxon>Lasiosphaeriaceae</taxon>
        <taxon>Cercophora</taxon>
    </lineage>
</organism>
<evidence type="ECO:0000313" key="3">
    <source>
        <dbReference type="Proteomes" id="UP001286456"/>
    </source>
</evidence>
<dbReference type="AlphaFoldDB" id="A0AAE0MI81"/>
<dbReference type="SUPFAM" id="SSF48403">
    <property type="entry name" value="Ankyrin repeat"/>
    <property type="match status" value="1"/>
</dbReference>
<protein>
    <submittedName>
        <fullName evidence="2">Uncharacterized protein</fullName>
    </submittedName>
</protein>
<dbReference type="InterPro" id="IPR036770">
    <property type="entry name" value="Ankyrin_rpt-contain_sf"/>
</dbReference>
<comment type="caution">
    <text evidence="2">The sequence shown here is derived from an EMBL/GenBank/DDBJ whole genome shotgun (WGS) entry which is preliminary data.</text>
</comment>
<gene>
    <name evidence="2" type="ORF">B0T19DRAFT_457509</name>
</gene>
<feature type="region of interest" description="Disordered" evidence="1">
    <location>
        <begin position="418"/>
        <end position="447"/>
    </location>
</feature>
<dbReference type="InterPro" id="IPR002110">
    <property type="entry name" value="Ankyrin_rpt"/>
</dbReference>
<dbReference type="Proteomes" id="UP001286456">
    <property type="component" value="Unassembled WGS sequence"/>
</dbReference>